<accession>A0A1X2IPK2</accession>
<protein>
    <submittedName>
        <fullName evidence="2">Uncharacterized protein</fullName>
    </submittedName>
</protein>
<dbReference type="OrthoDB" id="2217185at2759"/>
<dbReference type="Proteomes" id="UP000193560">
    <property type="component" value="Unassembled WGS sequence"/>
</dbReference>
<reference evidence="2 3" key="1">
    <citation type="submission" date="2016-07" db="EMBL/GenBank/DDBJ databases">
        <title>Pervasive Adenine N6-methylation of Active Genes in Fungi.</title>
        <authorList>
            <consortium name="DOE Joint Genome Institute"/>
            <person name="Mondo S.J."/>
            <person name="Dannebaum R.O."/>
            <person name="Kuo R.C."/>
            <person name="Labutti K."/>
            <person name="Haridas S."/>
            <person name="Kuo A."/>
            <person name="Salamov A."/>
            <person name="Ahrendt S.R."/>
            <person name="Lipzen A."/>
            <person name="Sullivan W."/>
            <person name="Andreopoulos W.B."/>
            <person name="Clum A."/>
            <person name="Lindquist E."/>
            <person name="Daum C."/>
            <person name="Ramamoorthy G.K."/>
            <person name="Gryganskyi A."/>
            <person name="Culley D."/>
            <person name="Magnuson J.K."/>
            <person name="James T.Y."/>
            <person name="O'Malley M.A."/>
            <person name="Stajich J.E."/>
            <person name="Spatafora J.W."/>
            <person name="Visel A."/>
            <person name="Grigoriev I.V."/>
        </authorList>
    </citation>
    <scope>NUCLEOTIDE SEQUENCE [LARGE SCALE GENOMIC DNA]</scope>
    <source>
        <strain evidence="2 3">NRRL 1336</strain>
    </source>
</reference>
<name>A0A1X2IPK2_9FUNG</name>
<keyword evidence="1" id="KW-0472">Membrane</keyword>
<comment type="caution">
    <text evidence="2">The sequence shown here is derived from an EMBL/GenBank/DDBJ whole genome shotgun (WGS) entry which is preliminary data.</text>
</comment>
<organism evidence="2 3">
    <name type="scientific">Absidia repens</name>
    <dbReference type="NCBI Taxonomy" id="90262"/>
    <lineage>
        <taxon>Eukaryota</taxon>
        <taxon>Fungi</taxon>
        <taxon>Fungi incertae sedis</taxon>
        <taxon>Mucoromycota</taxon>
        <taxon>Mucoromycotina</taxon>
        <taxon>Mucoromycetes</taxon>
        <taxon>Mucorales</taxon>
        <taxon>Cunninghamellaceae</taxon>
        <taxon>Absidia</taxon>
    </lineage>
</organism>
<evidence type="ECO:0000313" key="2">
    <source>
        <dbReference type="EMBL" id="ORZ20204.1"/>
    </source>
</evidence>
<evidence type="ECO:0000313" key="3">
    <source>
        <dbReference type="Proteomes" id="UP000193560"/>
    </source>
</evidence>
<gene>
    <name evidence="2" type="ORF">BCR42DRAFT_389438</name>
</gene>
<keyword evidence="1" id="KW-1133">Transmembrane helix</keyword>
<feature type="transmembrane region" description="Helical" evidence="1">
    <location>
        <begin position="70"/>
        <end position="91"/>
    </location>
</feature>
<dbReference type="EMBL" id="MCGE01000006">
    <property type="protein sequence ID" value="ORZ20204.1"/>
    <property type="molecule type" value="Genomic_DNA"/>
</dbReference>
<evidence type="ECO:0000256" key="1">
    <source>
        <dbReference type="SAM" id="Phobius"/>
    </source>
</evidence>
<keyword evidence="3" id="KW-1185">Reference proteome</keyword>
<keyword evidence="1" id="KW-0812">Transmembrane</keyword>
<dbReference type="AlphaFoldDB" id="A0A1X2IPK2"/>
<proteinExistence type="predicted"/>
<sequence length="162" mass="18852">MDDSNKHKSLLFYQLLSCPGFSGIRTRSEYCFGMHPFIVQCMGGEKKETMCENHKCSLWKQCAQVWQVSMIWIAVTTATSFLVNCVFIYCLHHARSEQPSVKGKSQAVLNTMHDDQYKMRQPYTDPSSSFFDYNRPPRLAPLNPHHSPYEYISPQTNFIKHF</sequence>